<dbReference type="GO" id="GO:0045892">
    <property type="term" value="P:negative regulation of DNA-templated transcription"/>
    <property type="evidence" value="ECO:0007669"/>
    <property type="project" value="TreeGrafter"/>
</dbReference>
<keyword evidence="4 11" id="KW-0479">Metal-binding</keyword>
<dbReference type="eggNOG" id="ENOG5032RVG">
    <property type="taxonomic scope" value="Bacteria"/>
</dbReference>
<dbReference type="GO" id="GO:0051539">
    <property type="term" value="F:4 iron, 4 sulfur cluster binding"/>
    <property type="evidence" value="ECO:0007669"/>
    <property type="project" value="UniProtKB-UniRule"/>
</dbReference>
<evidence type="ECO:0000313" key="15">
    <source>
        <dbReference type="Proteomes" id="UP000000628"/>
    </source>
</evidence>
<evidence type="ECO:0000256" key="11">
    <source>
        <dbReference type="HAMAP-Rule" id="MF_01479"/>
    </source>
</evidence>
<dbReference type="GO" id="GO:0003677">
    <property type="term" value="F:DNA binding"/>
    <property type="evidence" value="ECO:0007669"/>
    <property type="project" value="UniProtKB-UniRule"/>
</dbReference>
<evidence type="ECO:0000313" key="14">
    <source>
        <dbReference type="EMBL" id="ACV08381.1"/>
    </source>
</evidence>
<dbReference type="HOGENOM" id="CLU_106245_3_2_11"/>
<name>C7R1R3_JONDD</name>
<evidence type="ECO:0000256" key="7">
    <source>
        <dbReference type="ARBA" id="ARBA00023015"/>
    </source>
</evidence>
<dbReference type="InterPro" id="IPR003482">
    <property type="entry name" value="Whib"/>
</dbReference>
<dbReference type="InterPro" id="IPR034768">
    <property type="entry name" value="4FE4S_WBL"/>
</dbReference>
<evidence type="ECO:0000256" key="2">
    <source>
        <dbReference type="ARBA" id="ARBA00006597"/>
    </source>
</evidence>
<feature type="binding site" evidence="11">
    <location>
        <position position="57"/>
    </location>
    <ligand>
        <name>[4Fe-4S] cluster</name>
        <dbReference type="ChEBI" id="CHEBI:49883"/>
    </ligand>
</feature>
<protein>
    <recommendedName>
        <fullName evidence="11">Transcriptional regulator WhiB</fullName>
    </recommendedName>
</protein>
<comment type="similarity">
    <text evidence="2 11">Belongs to the WhiB family.</text>
</comment>
<gene>
    <name evidence="11" type="primary">whiB</name>
    <name evidence="14" type="ordered locus">Jden_0717</name>
</gene>
<dbReference type="STRING" id="471856.Jden_0717"/>
<dbReference type="GO" id="GO:0005737">
    <property type="term" value="C:cytoplasm"/>
    <property type="evidence" value="ECO:0007669"/>
    <property type="project" value="UniProtKB-SubCell"/>
</dbReference>
<dbReference type="EMBL" id="CP001706">
    <property type="protein sequence ID" value="ACV08381.1"/>
    <property type="molecule type" value="Genomic_DNA"/>
</dbReference>
<evidence type="ECO:0000256" key="12">
    <source>
        <dbReference type="SAM" id="MobiDB-lite"/>
    </source>
</evidence>
<dbReference type="GO" id="GO:0045454">
    <property type="term" value="P:cell redox homeostasis"/>
    <property type="evidence" value="ECO:0007669"/>
    <property type="project" value="TreeGrafter"/>
</dbReference>
<dbReference type="GO" id="GO:0035731">
    <property type="term" value="F:dinitrosyl-iron complex binding"/>
    <property type="evidence" value="ECO:0007669"/>
    <property type="project" value="UniProtKB-UniRule"/>
</dbReference>
<evidence type="ECO:0000259" key="13">
    <source>
        <dbReference type="PROSITE" id="PS51674"/>
    </source>
</evidence>
<dbReference type="PROSITE" id="PS51674">
    <property type="entry name" value="4FE4S_WBL"/>
    <property type="match status" value="1"/>
</dbReference>
<organism evidence="14 15">
    <name type="scientific">Jonesia denitrificans (strain ATCC 14870 / DSM 20603 / BCRC 15368 / CIP 55.134 / JCM 11481 / NBRC 15587 / NCTC 10816 / Prevot 55134)</name>
    <name type="common">Listeria denitrificans</name>
    <dbReference type="NCBI Taxonomy" id="471856"/>
    <lineage>
        <taxon>Bacteria</taxon>
        <taxon>Bacillati</taxon>
        <taxon>Actinomycetota</taxon>
        <taxon>Actinomycetes</taxon>
        <taxon>Micrococcales</taxon>
        <taxon>Jonesiaceae</taxon>
        <taxon>Jonesia</taxon>
    </lineage>
</organism>
<proteinExistence type="inferred from homology"/>
<keyword evidence="5 11" id="KW-0408">Iron</keyword>
<evidence type="ECO:0000256" key="9">
    <source>
        <dbReference type="ARBA" id="ARBA00023157"/>
    </source>
</evidence>
<dbReference type="PANTHER" id="PTHR38839">
    <property type="entry name" value="TRANSCRIPTIONAL REGULATOR WHID-RELATED"/>
    <property type="match status" value="1"/>
</dbReference>
<feature type="domain" description="4Fe-4S Wbl-type" evidence="13">
    <location>
        <begin position="56"/>
        <end position="113"/>
    </location>
</feature>
<keyword evidence="15" id="KW-1185">Reference proteome</keyword>
<dbReference type="Proteomes" id="UP000000628">
    <property type="component" value="Chromosome"/>
</dbReference>
<keyword evidence="8 11" id="KW-0238">DNA-binding</keyword>
<feature type="compositionally biased region" description="Low complexity" evidence="12">
    <location>
        <begin position="11"/>
        <end position="36"/>
    </location>
</feature>
<keyword evidence="3 11" id="KW-0004">4Fe-4S</keyword>
<evidence type="ECO:0000256" key="8">
    <source>
        <dbReference type="ARBA" id="ARBA00023125"/>
    </source>
</evidence>
<dbReference type="AlphaFoldDB" id="C7R1R3"/>
<evidence type="ECO:0000256" key="6">
    <source>
        <dbReference type="ARBA" id="ARBA00023014"/>
    </source>
</evidence>
<dbReference type="PANTHER" id="PTHR38839:SF2">
    <property type="entry name" value="TRANSCRIPTIONAL REGULATOR WHIB7-RELATED"/>
    <property type="match status" value="1"/>
</dbReference>
<feature type="binding site" evidence="11">
    <location>
        <position position="89"/>
    </location>
    <ligand>
        <name>[4Fe-4S] cluster</name>
        <dbReference type="ChEBI" id="CHEBI:49883"/>
    </ligand>
</feature>
<dbReference type="RefSeq" id="WP_015771009.1">
    <property type="nucleotide sequence ID" value="NC_013174.1"/>
</dbReference>
<reference evidence="14 15" key="1">
    <citation type="journal article" date="2009" name="Stand. Genomic Sci.">
        <title>Complete genome sequence of Jonesia denitrificans type strain (Prevot 55134).</title>
        <authorList>
            <person name="Pukall R."/>
            <person name="Gehrich-Schroter G."/>
            <person name="Lapidus A."/>
            <person name="Nolan M."/>
            <person name="Glavina Del Rio T."/>
            <person name="Lucas S."/>
            <person name="Chen F."/>
            <person name="Tice H."/>
            <person name="Pitluck S."/>
            <person name="Cheng J.F."/>
            <person name="Copeland A."/>
            <person name="Saunders E."/>
            <person name="Brettin T."/>
            <person name="Detter J.C."/>
            <person name="Bruce D."/>
            <person name="Goodwin L."/>
            <person name="Pati A."/>
            <person name="Ivanova N."/>
            <person name="Mavromatis K."/>
            <person name="Ovchinnikova G."/>
            <person name="Chen A."/>
            <person name="Palaniappan K."/>
            <person name="Land M."/>
            <person name="Hauser L."/>
            <person name="Chang Y.J."/>
            <person name="Jeffries C.D."/>
            <person name="Chain P."/>
            <person name="Goker M."/>
            <person name="Bristow J."/>
            <person name="Eisen J.A."/>
            <person name="Markowitz V."/>
            <person name="Hugenholtz P."/>
            <person name="Kyrpides N.C."/>
            <person name="Klenk H.P."/>
            <person name="Han C."/>
        </authorList>
    </citation>
    <scope>NUCLEOTIDE SEQUENCE [LARGE SCALE GENOMIC DNA]</scope>
    <source>
        <strain evidence="15">ATCC 14870 / DSM 20603 / BCRC 15368 / CIP 55.134 / JCM 11481 / NBRC 15587 / NCTC 10816 / Prevot 55134</strain>
    </source>
</reference>
<sequence>MRSAAMLDAMASETTTLASPTTELTNSSARTSATATKPLSTTEKGAFRDLVQTLIPCRNEDPELWFAEHTPLIDQAKELCQQCPLMSECLQSALDRQEPWGVWGGQSLVDGRIVARKRGRGRPRKDEAA</sequence>
<dbReference type="Pfam" id="PF02467">
    <property type="entry name" value="Whib"/>
    <property type="match status" value="1"/>
</dbReference>
<dbReference type="GO" id="GO:0046872">
    <property type="term" value="F:metal ion binding"/>
    <property type="evidence" value="ECO:0007669"/>
    <property type="project" value="UniProtKB-KW"/>
</dbReference>
<comment type="PTM">
    <text evidence="11">The Fe-S cluster can be nitrosylated by nitric oxide (NO).</text>
</comment>
<evidence type="ECO:0000256" key="1">
    <source>
        <dbReference type="ARBA" id="ARBA00004496"/>
    </source>
</evidence>
<dbReference type="HAMAP" id="MF_01479">
    <property type="entry name" value="WhiB"/>
    <property type="match status" value="1"/>
</dbReference>
<evidence type="ECO:0000256" key="10">
    <source>
        <dbReference type="ARBA" id="ARBA00023163"/>
    </source>
</evidence>
<keyword evidence="6 11" id="KW-0411">Iron-sulfur</keyword>
<comment type="function">
    <text evidence="11">Acts as a transcriptional regulator. Probably redox-responsive. The apo- but not holo-form probably binds DNA.</text>
</comment>
<feature type="region of interest" description="Disordered" evidence="12">
    <location>
        <begin position="1"/>
        <end position="42"/>
    </location>
</feature>
<keyword evidence="10 11" id="KW-0804">Transcription</keyword>
<evidence type="ECO:0000256" key="3">
    <source>
        <dbReference type="ARBA" id="ARBA00022485"/>
    </source>
</evidence>
<feature type="binding site" evidence="11">
    <location>
        <position position="80"/>
    </location>
    <ligand>
        <name>[4Fe-4S] cluster</name>
        <dbReference type="ChEBI" id="CHEBI:49883"/>
    </ligand>
</feature>
<feature type="binding site" evidence="11">
    <location>
        <position position="83"/>
    </location>
    <ligand>
        <name>[4Fe-4S] cluster</name>
        <dbReference type="ChEBI" id="CHEBI:49883"/>
    </ligand>
</feature>
<accession>C7R1R3</accession>
<evidence type="ECO:0000256" key="4">
    <source>
        <dbReference type="ARBA" id="ARBA00022723"/>
    </source>
</evidence>
<comment type="PTM">
    <text evidence="11">Upon Fe-S cluster removal intramolecular disulfide bonds are formed.</text>
</comment>
<keyword evidence="7 11" id="KW-0805">Transcription regulation</keyword>
<comment type="cofactor">
    <cofactor evidence="11">
        <name>[4Fe-4S] cluster</name>
        <dbReference type="ChEBI" id="CHEBI:49883"/>
    </cofactor>
    <text evidence="11">Binds 1 [4Fe-4S] cluster per subunit. Following nitrosylation of the [4Fe-4S] cluster binds 1 [4Fe-8(NO)] cluster per subunit.</text>
</comment>
<dbReference type="KEGG" id="jde:Jden_0717"/>
<evidence type="ECO:0000256" key="5">
    <source>
        <dbReference type="ARBA" id="ARBA00023004"/>
    </source>
</evidence>
<comment type="subcellular location">
    <subcellularLocation>
        <location evidence="1 11">Cytoplasm</location>
    </subcellularLocation>
</comment>
<keyword evidence="11" id="KW-0963">Cytoplasm</keyword>
<dbReference type="GO" id="GO:0047134">
    <property type="term" value="F:protein-disulfide reductase [NAD(P)H] activity"/>
    <property type="evidence" value="ECO:0007669"/>
    <property type="project" value="TreeGrafter"/>
</dbReference>
<keyword evidence="9 11" id="KW-1015">Disulfide bond</keyword>